<proteinExistence type="predicted"/>
<gene>
    <name evidence="2" type="ORF">SDC9_119518</name>
</gene>
<evidence type="ECO:0000313" key="2">
    <source>
        <dbReference type="EMBL" id="MPM72542.1"/>
    </source>
</evidence>
<protein>
    <submittedName>
        <fullName evidence="2">Uncharacterized protein</fullName>
    </submittedName>
</protein>
<sequence length="80" mass="8856">MYTYQLNEVYGISRDVPLNYIERDSVDKKLLNNLHQNLYILGIRHDALHSGETESHRLAGSGLGASQDIGASADQRDGLA</sequence>
<comment type="caution">
    <text evidence="2">The sequence shown here is derived from an EMBL/GenBank/DDBJ whole genome shotgun (WGS) entry which is preliminary data.</text>
</comment>
<organism evidence="2">
    <name type="scientific">bioreactor metagenome</name>
    <dbReference type="NCBI Taxonomy" id="1076179"/>
    <lineage>
        <taxon>unclassified sequences</taxon>
        <taxon>metagenomes</taxon>
        <taxon>ecological metagenomes</taxon>
    </lineage>
</organism>
<reference evidence="2" key="1">
    <citation type="submission" date="2019-08" db="EMBL/GenBank/DDBJ databases">
        <authorList>
            <person name="Kucharzyk K."/>
            <person name="Murdoch R.W."/>
            <person name="Higgins S."/>
            <person name="Loffler F."/>
        </authorList>
    </citation>
    <scope>NUCLEOTIDE SEQUENCE</scope>
</reference>
<dbReference type="EMBL" id="VSSQ01024806">
    <property type="protein sequence ID" value="MPM72542.1"/>
    <property type="molecule type" value="Genomic_DNA"/>
</dbReference>
<name>A0A645C4G7_9ZZZZ</name>
<evidence type="ECO:0000256" key="1">
    <source>
        <dbReference type="SAM" id="MobiDB-lite"/>
    </source>
</evidence>
<feature type="region of interest" description="Disordered" evidence="1">
    <location>
        <begin position="54"/>
        <end position="80"/>
    </location>
</feature>
<dbReference type="AlphaFoldDB" id="A0A645C4G7"/>
<accession>A0A645C4G7</accession>